<sequence length="46" mass="5723">MKRNKKFFLIISLLFLLLLAWIVWDFSRRSEFRRPAQPQEEQRVTN</sequence>
<reference evidence="2 3" key="1">
    <citation type="journal article" date="2013" name="Genome Announc.">
        <title>Draft Genome Sequence of Cesiribacter andamanensis Strain AMV16T, Isolated from a Soil Sample from a Mud Volcano in the Andaman Islands, India.</title>
        <authorList>
            <person name="Shivaji S."/>
            <person name="Ara S."/>
            <person name="Begum Z."/>
            <person name="Srinivas T.N."/>
            <person name="Singh A."/>
            <person name="Kumar Pinnaka A."/>
        </authorList>
    </citation>
    <scope>NUCLEOTIDE SEQUENCE [LARGE SCALE GENOMIC DNA]</scope>
    <source>
        <strain evidence="2 3">AMV16</strain>
    </source>
</reference>
<keyword evidence="1" id="KW-0472">Membrane</keyword>
<keyword evidence="3" id="KW-1185">Reference proteome</keyword>
<comment type="caution">
    <text evidence="2">The sequence shown here is derived from an EMBL/GenBank/DDBJ whole genome shotgun (WGS) entry which is preliminary data.</text>
</comment>
<gene>
    <name evidence="2" type="ORF">ADICEAN_03504</name>
</gene>
<dbReference type="EMBL" id="AODQ01000121">
    <property type="protein sequence ID" value="EMR01371.1"/>
    <property type="molecule type" value="Genomic_DNA"/>
</dbReference>
<accession>M7N2D4</accession>
<dbReference type="RefSeq" id="WP_009196885.1">
    <property type="nucleotide sequence ID" value="NZ_AODQ01000121.1"/>
</dbReference>
<protein>
    <submittedName>
        <fullName evidence="2">Uncharacterized protein</fullName>
    </submittedName>
</protein>
<evidence type="ECO:0000313" key="3">
    <source>
        <dbReference type="Proteomes" id="UP000011910"/>
    </source>
</evidence>
<organism evidence="2 3">
    <name type="scientific">Cesiribacter andamanensis AMV16</name>
    <dbReference type="NCBI Taxonomy" id="1279009"/>
    <lineage>
        <taxon>Bacteria</taxon>
        <taxon>Pseudomonadati</taxon>
        <taxon>Bacteroidota</taxon>
        <taxon>Cytophagia</taxon>
        <taxon>Cytophagales</taxon>
        <taxon>Cesiribacteraceae</taxon>
        <taxon>Cesiribacter</taxon>
    </lineage>
</organism>
<evidence type="ECO:0000256" key="1">
    <source>
        <dbReference type="SAM" id="Phobius"/>
    </source>
</evidence>
<keyword evidence="1" id="KW-1133">Transmembrane helix</keyword>
<dbReference type="Proteomes" id="UP000011910">
    <property type="component" value="Unassembled WGS sequence"/>
</dbReference>
<feature type="transmembrane region" description="Helical" evidence="1">
    <location>
        <begin position="7"/>
        <end position="24"/>
    </location>
</feature>
<name>M7N2D4_9BACT</name>
<proteinExistence type="predicted"/>
<dbReference type="AlphaFoldDB" id="M7N2D4"/>
<evidence type="ECO:0000313" key="2">
    <source>
        <dbReference type="EMBL" id="EMR01371.1"/>
    </source>
</evidence>
<dbReference type="STRING" id="1279009.ADICEAN_03504"/>
<keyword evidence="1" id="KW-0812">Transmembrane</keyword>